<comment type="caution">
    <text evidence="1">The sequence shown here is derived from an EMBL/GenBank/DDBJ whole genome shotgun (WGS) entry which is preliminary data.</text>
</comment>
<gene>
    <name evidence="1" type="ORF">SLEP1_g46546</name>
</gene>
<dbReference type="Proteomes" id="UP001054252">
    <property type="component" value="Unassembled WGS sequence"/>
</dbReference>
<organism evidence="1 2">
    <name type="scientific">Rubroshorea leprosula</name>
    <dbReference type="NCBI Taxonomy" id="152421"/>
    <lineage>
        <taxon>Eukaryota</taxon>
        <taxon>Viridiplantae</taxon>
        <taxon>Streptophyta</taxon>
        <taxon>Embryophyta</taxon>
        <taxon>Tracheophyta</taxon>
        <taxon>Spermatophyta</taxon>
        <taxon>Magnoliopsida</taxon>
        <taxon>eudicotyledons</taxon>
        <taxon>Gunneridae</taxon>
        <taxon>Pentapetalae</taxon>
        <taxon>rosids</taxon>
        <taxon>malvids</taxon>
        <taxon>Malvales</taxon>
        <taxon>Dipterocarpaceae</taxon>
        <taxon>Rubroshorea</taxon>
    </lineage>
</organism>
<name>A0AAV5LMN8_9ROSI</name>
<evidence type="ECO:0000313" key="1">
    <source>
        <dbReference type="EMBL" id="GKV38656.1"/>
    </source>
</evidence>
<keyword evidence="2" id="KW-1185">Reference proteome</keyword>
<accession>A0AAV5LMN8</accession>
<protein>
    <submittedName>
        <fullName evidence="1">Uncharacterized protein</fullName>
    </submittedName>
</protein>
<dbReference type="AlphaFoldDB" id="A0AAV5LMN8"/>
<proteinExistence type="predicted"/>
<reference evidence="1 2" key="1">
    <citation type="journal article" date="2021" name="Commun. Biol.">
        <title>The genome of Shorea leprosula (Dipterocarpaceae) highlights the ecological relevance of drought in aseasonal tropical rainforests.</title>
        <authorList>
            <person name="Ng K.K.S."/>
            <person name="Kobayashi M.J."/>
            <person name="Fawcett J.A."/>
            <person name="Hatakeyama M."/>
            <person name="Paape T."/>
            <person name="Ng C.H."/>
            <person name="Ang C.C."/>
            <person name="Tnah L.H."/>
            <person name="Lee C.T."/>
            <person name="Nishiyama T."/>
            <person name="Sese J."/>
            <person name="O'Brien M.J."/>
            <person name="Copetti D."/>
            <person name="Mohd Noor M.I."/>
            <person name="Ong R.C."/>
            <person name="Putra M."/>
            <person name="Sireger I.Z."/>
            <person name="Indrioko S."/>
            <person name="Kosugi Y."/>
            <person name="Izuno A."/>
            <person name="Isagi Y."/>
            <person name="Lee S.L."/>
            <person name="Shimizu K.K."/>
        </authorList>
    </citation>
    <scope>NUCLEOTIDE SEQUENCE [LARGE SCALE GENOMIC DNA]</scope>
    <source>
        <strain evidence="1">214</strain>
    </source>
</reference>
<dbReference type="EMBL" id="BPVZ01000130">
    <property type="protein sequence ID" value="GKV38656.1"/>
    <property type="molecule type" value="Genomic_DNA"/>
</dbReference>
<sequence length="88" mass="10171">MLLSDFTPQQPQIQSNILTFTFHAISIQKLQDKTEHVQEKEGLGFGRFFFFSLLSIKRFSLIETSKFELCSQCSSFVCPQMKNDNVQS</sequence>
<evidence type="ECO:0000313" key="2">
    <source>
        <dbReference type="Proteomes" id="UP001054252"/>
    </source>
</evidence>